<evidence type="ECO:0000313" key="4">
    <source>
        <dbReference type="Proteomes" id="UP000199594"/>
    </source>
</evidence>
<dbReference type="AlphaFoldDB" id="A0A1I7BKU6"/>
<dbReference type="InterPro" id="IPR036265">
    <property type="entry name" value="HIT-like_sf"/>
</dbReference>
<dbReference type="Proteomes" id="UP000199594">
    <property type="component" value="Unassembled WGS sequence"/>
</dbReference>
<dbReference type="GO" id="GO:0016787">
    <property type="term" value="F:hydrolase activity"/>
    <property type="evidence" value="ECO:0007669"/>
    <property type="project" value="UniProtKB-KW"/>
</dbReference>
<keyword evidence="3" id="KW-0378">Hydrolase</keyword>
<dbReference type="InterPro" id="IPR011146">
    <property type="entry name" value="HIT-like"/>
</dbReference>
<evidence type="ECO:0000259" key="2">
    <source>
        <dbReference type="PROSITE" id="PS51084"/>
    </source>
</evidence>
<evidence type="ECO:0000313" key="3">
    <source>
        <dbReference type="EMBL" id="SFT87799.1"/>
    </source>
</evidence>
<dbReference type="PROSITE" id="PS51084">
    <property type="entry name" value="HIT_2"/>
    <property type="match status" value="1"/>
</dbReference>
<dbReference type="Pfam" id="PF01230">
    <property type="entry name" value="HIT"/>
    <property type="match status" value="1"/>
</dbReference>
<dbReference type="RefSeq" id="WP_089850719.1">
    <property type="nucleotide sequence ID" value="NZ_FPAQ01000027.1"/>
</dbReference>
<sequence length="155" mass="17398">MPDFEPDARLVADTYPITELPLCQLRLMDDARFPWLVLVPRRHAVSEVFELDEADQRQLWREATTIGRALLEALAGDKLNIASLGNVVAQLHVHAVVRRREDAAWPAPVWGHGRAEPYDPDALAAMRARILAELERLDLGSGHRWTDHQGAGDPD</sequence>
<proteinExistence type="predicted"/>
<reference evidence="3 4" key="1">
    <citation type="submission" date="2016-10" db="EMBL/GenBank/DDBJ databases">
        <authorList>
            <person name="de Groot N.N."/>
        </authorList>
    </citation>
    <scope>NUCLEOTIDE SEQUENCE [LARGE SCALE GENOMIC DNA]</scope>
    <source>
        <strain evidence="3 4">CGMCC 1.6493</strain>
    </source>
</reference>
<protein>
    <submittedName>
        <fullName evidence="3">Diadenosine tetraphosphate (Ap4A) hydrolase</fullName>
    </submittedName>
</protein>
<name>A0A1I7BKU6_9GAMM</name>
<comment type="caution">
    <text evidence="1">Lacks conserved residue(s) required for the propagation of feature annotation.</text>
</comment>
<organism evidence="3 4">
    <name type="scientific">Halomonas saccharevitans</name>
    <dbReference type="NCBI Taxonomy" id="416872"/>
    <lineage>
        <taxon>Bacteria</taxon>
        <taxon>Pseudomonadati</taxon>
        <taxon>Pseudomonadota</taxon>
        <taxon>Gammaproteobacteria</taxon>
        <taxon>Oceanospirillales</taxon>
        <taxon>Halomonadaceae</taxon>
        <taxon>Halomonas</taxon>
    </lineage>
</organism>
<dbReference type="PIRSF" id="PIRSF000714">
    <property type="entry name" value="HIT"/>
    <property type="match status" value="1"/>
</dbReference>
<dbReference type="OrthoDB" id="9799145at2"/>
<dbReference type="SUPFAM" id="SSF54197">
    <property type="entry name" value="HIT-like"/>
    <property type="match status" value="1"/>
</dbReference>
<dbReference type="InterPro" id="IPR026026">
    <property type="entry name" value="HIT_Hint"/>
</dbReference>
<feature type="domain" description="HIT" evidence="2">
    <location>
        <begin position="36"/>
        <end position="105"/>
    </location>
</feature>
<evidence type="ECO:0000256" key="1">
    <source>
        <dbReference type="PROSITE-ProRule" id="PRU00464"/>
    </source>
</evidence>
<gene>
    <name evidence="3" type="ORF">SAMN04487956_12741</name>
</gene>
<dbReference type="Gene3D" id="3.30.428.10">
    <property type="entry name" value="HIT-like"/>
    <property type="match status" value="1"/>
</dbReference>
<dbReference type="EMBL" id="FPAQ01000027">
    <property type="protein sequence ID" value="SFT87799.1"/>
    <property type="molecule type" value="Genomic_DNA"/>
</dbReference>
<accession>A0A1I7BKU6</accession>